<dbReference type="RefSeq" id="WP_096359992.1">
    <property type="nucleotide sequence ID" value="NZ_AP014879.1"/>
</dbReference>
<reference evidence="2 3" key="1">
    <citation type="submission" date="2015-05" db="EMBL/GenBank/DDBJ databases">
        <title>Complete genome sequence of a sulfur-oxidizing gammaproteobacterium strain HA5.</title>
        <authorList>
            <person name="Miura A."/>
            <person name="Kojima H."/>
            <person name="Fukui M."/>
        </authorList>
    </citation>
    <scope>NUCLEOTIDE SEQUENCE [LARGE SCALE GENOMIC DNA]</scope>
    <source>
        <strain evidence="2 3">HA5</strain>
    </source>
</reference>
<name>A0A1B4XE79_9GAMM</name>
<dbReference type="InterPro" id="IPR014710">
    <property type="entry name" value="RmlC-like_jellyroll"/>
</dbReference>
<organism evidence="2 3">
    <name type="scientific">Sulfuricaulis limicola</name>
    <dbReference type="NCBI Taxonomy" id="1620215"/>
    <lineage>
        <taxon>Bacteria</taxon>
        <taxon>Pseudomonadati</taxon>
        <taxon>Pseudomonadota</taxon>
        <taxon>Gammaproteobacteria</taxon>
        <taxon>Acidiferrobacterales</taxon>
        <taxon>Acidiferrobacteraceae</taxon>
        <taxon>Sulfuricaulis</taxon>
    </lineage>
</organism>
<evidence type="ECO:0000313" key="2">
    <source>
        <dbReference type="EMBL" id="BAV33098.1"/>
    </source>
</evidence>
<feature type="domain" description="Cupin type-2" evidence="1">
    <location>
        <begin position="40"/>
        <end position="105"/>
    </location>
</feature>
<keyword evidence="3" id="KW-1185">Reference proteome</keyword>
<dbReference type="AlphaFoldDB" id="A0A1B4XE79"/>
<dbReference type="Pfam" id="PF07883">
    <property type="entry name" value="Cupin_2"/>
    <property type="match status" value="1"/>
</dbReference>
<proteinExistence type="predicted"/>
<dbReference type="PANTHER" id="PTHR36114:SF4">
    <property type="entry name" value="CUPIN 2 CONSERVED BARREL DOMAIN-CONTAINING PROTEIN"/>
    <property type="match status" value="1"/>
</dbReference>
<gene>
    <name evidence="2" type="ORF">SCL_0778</name>
</gene>
<dbReference type="OrthoDB" id="9180677at2"/>
<evidence type="ECO:0000313" key="3">
    <source>
        <dbReference type="Proteomes" id="UP000243180"/>
    </source>
</evidence>
<dbReference type="EMBL" id="AP014879">
    <property type="protein sequence ID" value="BAV33098.1"/>
    <property type="molecule type" value="Genomic_DNA"/>
</dbReference>
<dbReference type="InParanoid" id="A0A1B4XE79"/>
<evidence type="ECO:0000259" key="1">
    <source>
        <dbReference type="Pfam" id="PF07883"/>
    </source>
</evidence>
<dbReference type="Proteomes" id="UP000243180">
    <property type="component" value="Chromosome"/>
</dbReference>
<accession>A0A1B4XE79</accession>
<dbReference type="PANTHER" id="PTHR36114">
    <property type="entry name" value="16.7 KDA PROTEIN IN WHIE LOCUS"/>
    <property type="match status" value="1"/>
</dbReference>
<dbReference type="SUPFAM" id="SSF51182">
    <property type="entry name" value="RmlC-like cupins"/>
    <property type="match status" value="1"/>
</dbReference>
<dbReference type="Gene3D" id="2.60.120.10">
    <property type="entry name" value="Jelly Rolls"/>
    <property type="match status" value="1"/>
</dbReference>
<sequence length="120" mass="13106">MHKSRYVSVESFVTRDGSIIRELMHPNVHGNANQSLAEAIVPVGQGTQLHRHGLSEEIYHVTAGEGRMVRGDEIFAIHVGDTICIPPGTPHRVDNTGPTELKILCSCSPPYSHGDTEVIK</sequence>
<dbReference type="InterPro" id="IPR052044">
    <property type="entry name" value="PKS_Associated_Protein"/>
</dbReference>
<protein>
    <recommendedName>
        <fullName evidence="1">Cupin type-2 domain-containing protein</fullName>
    </recommendedName>
</protein>
<dbReference type="InterPro" id="IPR013096">
    <property type="entry name" value="Cupin_2"/>
</dbReference>
<dbReference type="CDD" id="cd02214">
    <property type="entry name" value="cupin_MJ1618"/>
    <property type="match status" value="1"/>
</dbReference>
<dbReference type="KEGG" id="slim:SCL_0778"/>
<dbReference type="InterPro" id="IPR011051">
    <property type="entry name" value="RmlC_Cupin_sf"/>
</dbReference>